<keyword evidence="2" id="KW-0378">Hydrolase</keyword>
<protein>
    <recommendedName>
        <fullName evidence="4">Alpha/beta hydrolase fold-3 domain-containing protein</fullName>
    </recommendedName>
</protein>
<dbReference type="InterPro" id="IPR033140">
    <property type="entry name" value="Lipase_GDXG_put_SER_AS"/>
</dbReference>
<dbReference type="SUPFAM" id="SSF53474">
    <property type="entry name" value="alpha/beta-Hydrolases"/>
    <property type="match status" value="1"/>
</dbReference>
<reference evidence="6" key="1">
    <citation type="journal article" date="2019" name="Int. J. Syst. Evol. Microbiol.">
        <title>The Global Catalogue of Microorganisms (GCM) 10K type strain sequencing project: providing services to taxonomists for standard genome sequencing and annotation.</title>
        <authorList>
            <consortium name="The Broad Institute Genomics Platform"/>
            <consortium name="The Broad Institute Genome Sequencing Center for Infectious Disease"/>
            <person name="Wu L."/>
            <person name="Ma J."/>
        </authorList>
    </citation>
    <scope>NUCLEOTIDE SEQUENCE [LARGE SCALE GENOMIC DNA]</scope>
    <source>
        <strain evidence="6">JCM 18303</strain>
    </source>
</reference>
<comment type="similarity">
    <text evidence="1">Belongs to the 'GDXG' lipolytic enzyme family.</text>
</comment>
<dbReference type="Gene3D" id="3.40.50.1820">
    <property type="entry name" value="alpha/beta hydrolase"/>
    <property type="match status" value="1"/>
</dbReference>
<dbReference type="InterPro" id="IPR013094">
    <property type="entry name" value="AB_hydrolase_3"/>
</dbReference>
<evidence type="ECO:0000313" key="6">
    <source>
        <dbReference type="Proteomes" id="UP001428817"/>
    </source>
</evidence>
<organism evidence="5 6">
    <name type="scientific">Pseudonocardia eucalypti</name>
    <dbReference type="NCBI Taxonomy" id="648755"/>
    <lineage>
        <taxon>Bacteria</taxon>
        <taxon>Bacillati</taxon>
        <taxon>Actinomycetota</taxon>
        <taxon>Actinomycetes</taxon>
        <taxon>Pseudonocardiales</taxon>
        <taxon>Pseudonocardiaceae</taxon>
        <taxon>Pseudonocardia</taxon>
    </lineage>
</organism>
<comment type="caution">
    <text evidence="5">The sequence shown here is derived from an EMBL/GenBank/DDBJ whole genome shotgun (WGS) entry which is preliminary data.</text>
</comment>
<name>A0ABP9R399_9PSEU</name>
<dbReference type="InterPro" id="IPR029058">
    <property type="entry name" value="AB_hydrolase_fold"/>
</dbReference>
<dbReference type="PROSITE" id="PS01174">
    <property type="entry name" value="LIPASE_GDXG_SER"/>
    <property type="match status" value="1"/>
</dbReference>
<evidence type="ECO:0000259" key="4">
    <source>
        <dbReference type="Pfam" id="PF07859"/>
    </source>
</evidence>
<accession>A0ABP9R399</accession>
<feature type="domain" description="Alpha/beta hydrolase fold-3" evidence="4">
    <location>
        <begin position="94"/>
        <end position="295"/>
    </location>
</feature>
<dbReference type="Pfam" id="PF07859">
    <property type="entry name" value="Abhydrolase_3"/>
    <property type="match status" value="1"/>
</dbReference>
<keyword evidence="6" id="KW-1185">Reference proteome</keyword>
<evidence type="ECO:0000256" key="2">
    <source>
        <dbReference type="ARBA" id="ARBA00022801"/>
    </source>
</evidence>
<dbReference type="PANTHER" id="PTHR48081:SF30">
    <property type="entry name" value="ACETYL-HYDROLASE LIPR-RELATED"/>
    <property type="match status" value="1"/>
</dbReference>
<evidence type="ECO:0000313" key="5">
    <source>
        <dbReference type="EMBL" id="GAA5171147.1"/>
    </source>
</evidence>
<proteinExistence type="inferred from homology"/>
<dbReference type="Proteomes" id="UP001428817">
    <property type="component" value="Unassembled WGS sequence"/>
</dbReference>
<feature type="active site" evidence="3">
    <location>
        <position position="168"/>
    </location>
</feature>
<dbReference type="InterPro" id="IPR050300">
    <property type="entry name" value="GDXG_lipolytic_enzyme"/>
</dbReference>
<evidence type="ECO:0000256" key="1">
    <source>
        <dbReference type="ARBA" id="ARBA00010515"/>
    </source>
</evidence>
<evidence type="ECO:0000256" key="3">
    <source>
        <dbReference type="PROSITE-ProRule" id="PRU10038"/>
    </source>
</evidence>
<dbReference type="PANTHER" id="PTHR48081">
    <property type="entry name" value="AB HYDROLASE SUPERFAMILY PROTEIN C4A8.06C"/>
    <property type="match status" value="1"/>
</dbReference>
<sequence length="344" mass="36964">MHLQRRQVPSEASWRAVAARRFTRATLRPLGTFIPATPGGVRFTRRLVAGSLAVFGPPLRGTSVRRVQLATQGAPAVRGEWVLGPGVSGADAAVLYIHGSGYAICSARTHRGLTSRLSADTGLPVFACDYRLAPSHRFPAAADDVRSAFEWLLTQGFPAHRIALAGDSAGGHLAMDLIGELGRAGLPLPAAVALFSPLVDPTFALAGERDLFRPDPMISAGRARRLVAHYLRDADAEHPRLALPFDPSVDYPPTLVHAGGAEMLAADAEYLARRLRALGARCELRVWPGQMHVFQALPALIPEARPAVREAAAFLREELVPRHGTSACLFGGSRGRLARRRRSA</sequence>
<gene>
    <name evidence="5" type="ORF">GCM10023321_69370</name>
</gene>
<dbReference type="EMBL" id="BAABJP010000045">
    <property type="protein sequence ID" value="GAA5171147.1"/>
    <property type="molecule type" value="Genomic_DNA"/>
</dbReference>